<dbReference type="InterPro" id="IPR043429">
    <property type="entry name" value="ArtM/GltK/GlnP/TcyL/YhdX-like"/>
</dbReference>
<gene>
    <name evidence="11" type="ORF">SAMN02745229_02015</name>
</gene>
<dbReference type="PANTHER" id="PTHR30614:SF37">
    <property type="entry name" value="AMINO-ACID ABC TRANSPORTER PERMEASE PROTEIN YHDX-RELATED"/>
    <property type="match status" value="1"/>
</dbReference>
<evidence type="ECO:0000256" key="9">
    <source>
        <dbReference type="RuleBase" id="RU363032"/>
    </source>
</evidence>
<dbReference type="InterPro" id="IPR000515">
    <property type="entry name" value="MetI-like"/>
</dbReference>
<dbReference type="InterPro" id="IPR035906">
    <property type="entry name" value="MetI-like_sf"/>
</dbReference>
<evidence type="ECO:0000256" key="6">
    <source>
        <dbReference type="ARBA" id="ARBA00022970"/>
    </source>
</evidence>
<keyword evidence="6" id="KW-0029">Amino-acid transport</keyword>
<evidence type="ECO:0000313" key="12">
    <source>
        <dbReference type="Proteomes" id="UP000184278"/>
    </source>
</evidence>
<comment type="subcellular location">
    <subcellularLocation>
        <location evidence="1 9">Cell membrane</location>
        <topology evidence="1 9">Multi-pass membrane protein</topology>
    </subcellularLocation>
</comment>
<feature type="domain" description="ABC transmembrane type-1" evidence="10">
    <location>
        <begin position="17"/>
        <end position="205"/>
    </location>
</feature>
<dbReference type="SUPFAM" id="SSF161098">
    <property type="entry name" value="MetI-like"/>
    <property type="match status" value="1"/>
</dbReference>
<dbReference type="Proteomes" id="UP000184278">
    <property type="component" value="Unassembled WGS sequence"/>
</dbReference>
<dbReference type="EMBL" id="FQXK01000016">
    <property type="protein sequence ID" value="SHI20161.1"/>
    <property type="molecule type" value="Genomic_DNA"/>
</dbReference>
<evidence type="ECO:0000256" key="3">
    <source>
        <dbReference type="ARBA" id="ARBA00022448"/>
    </source>
</evidence>
<evidence type="ECO:0000256" key="5">
    <source>
        <dbReference type="ARBA" id="ARBA00022692"/>
    </source>
</evidence>
<sequence length="219" mass="24073">MDYAVIESYLPLYKDALALTLKIGWQGIALSLLIGLAGAAILHFKVRILKTITGIYIELFRNTPLLVQLFFLYFALPKIGIKITAQTCGVLGLGLLGGAYMIESFRSGLESIAVIQTESALSLGMTKEQTFIYVILPQAVSISVPGLLANVIFLLKETSVFSTISLMDLMFTAKDLIGMYAKTIECLFLLVVFYLIMLLPVSILGSILERRLRYAGFGD</sequence>
<name>A0A1M5Z7J0_BUTFI</name>
<dbReference type="GO" id="GO:0006865">
    <property type="term" value="P:amino acid transport"/>
    <property type="evidence" value="ECO:0007669"/>
    <property type="project" value="UniProtKB-KW"/>
</dbReference>
<dbReference type="PANTHER" id="PTHR30614">
    <property type="entry name" value="MEMBRANE COMPONENT OF AMINO ACID ABC TRANSPORTER"/>
    <property type="match status" value="1"/>
</dbReference>
<evidence type="ECO:0000313" key="11">
    <source>
        <dbReference type="EMBL" id="SHI20161.1"/>
    </source>
</evidence>
<keyword evidence="12" id="KW-1185">Reference proteome</keyword>
<dbReference type="InterPro" id="IPR010065">
    <property type="entry name" value="AA_ABC_transptr_permease_3TM"/>
</dbReference>
<evidence type="ECO:0000256" key="2">
    <source>
        <dbReference type="ARBA" id="ARBA00010072"/>
    </source>
</evidence>
<dbReference type="RefSeq" id="WP_073387443.1">
    <property type="nucleotide sequence ID" value="NZ_FQXK01000016.1"/>
</dbReference>
<accession>A0A1M5Z7J0</accession>
<keyword evidence="8 9" id="KW-0472">Membrane</keyword>
<keyword evidence="4" id="KW-1003">Cell membrane</keyword>
<dbReference type="STRING" id="1121131.SAMN02745229_02015"/>
<dbReference type="AlphaFoldDB" id="A0A1M5Z7J0"/>
<proteinExistence type="inferred from homology"/>
<keyword evidence="5 9" id="KW-0812">Transmembrane</keyword>
<organism evidence="11 12">
    <name type="scientific">Butyrivibrio fibrisolvens DSM 3071</name>
    <dbReference type="NCBI Taxonomy" id="1121131"/>
    <lineage>
        <taxon>Bacteria</taxon>
        <taxon>Bacillati</taxon>
        <taxon>Bacillota</taxon>
        <taxon>Clostridia</taxon>
        <taxon>Lachnospirales</taxon>
        <taxon>Lachnospiraceae</taxon>
        <taxon>Butyrivibrio</taxon>
    </lineage>
</organism>
<dbReference type="GeneID" id="89508199"/>
<keyword evidence="7 9" id="KW-1133">Transmembrane helix</keyword>
<reference evidence="12" key="1">
    <citation type="submission" date="2016-11" db="EMBL/GenBank/DDBJ databases">
        <authorList>
            <person name="Varghese N."/>
            <person name="Submissions S."/>
        </authorList>
    </citation>
    <scope>NUCLEOTIDE SEQUENCE [LARGE SCALE GENOMIC DNA]</scope>
    <source>
        <strain evidence="12">DSM 3071</strain>
    </source>
</reference>
<evidence type="ECO:0000256" key="4">
    <source>
        <dbReference type="ARBA" id="ARBA00022475"/>
    </source>
</evidence>
<feature type="transmembrane region" description="Helical" evidence="9">
    <location>
        <begin position="23"/>
        <end position="44"/>
    </location>
</feature>
<evidence type="ECO:0000259" key="10">
    <source>
        <dbReference type="PROSITE" id="PS50928"/>
    </source>
</evidence>
<dbReference type="OrthoDB" id="9787841at2"/>
<protein>
    <submittedName>
        <fullName evidence="11">Polar amino acid transport system permease protein</fullName>
    </submittedName>
</protein>
<evidence type="ECO:0000256" key="8">
    <source>
        <dbReference type="ARBA" id="ARBA00023136"/>
    </source>
</evidence>
<dbReference type="Gene3D" id="1.10.3720.10">
    <property type="entry name" value="MetI-like"/>
    <property type="match status" value="1"/>
</dbReference>
<dbReference type="GO" id="GO:0043190">
    <property type="term" value="C:ATP-binding cassette (ABC) transporter complex"/>
    <property type="evidence" value="ECO:0007669"/>
    <property type="project" value="InterPro"/>
</dbReference>
<evidence type="ECO:0000256" key="7">
    <source>
        <dbReference type="ARBA" id="ARBA00022989"/>
    </source>
</evidence>
<dbReference type="PROSITE" id="PS50928">
    <property type="entry name" value="ABC_TM1"/>
    <property type="match status" value="1"/>
</dbReference>
<evidence type="ECO:0000256" key="1">
    <source>
        <dbReference type="ARBA" id="ARBA00004651"/>
    </source>
</evidence>
<dbReference type="NCBIfam" id="TIGR01726">
    <property type="entry name" value="HEQRo_perm_3TM"/>
    <property type="match status" value="1"/>
</dbReference>
<feature type="transmembrane region" description="Helical" evidence="9">
    <location>
        <begin position="187"/>
        <end position="208"/>
    </location>
</feature>
<comment type="similarity">
    <text evidence="2">Belongs to the binding-protein-dependent transport system permease family. HisMQ subfamily.</text>
</comment>
<feature type="transmembrane region" description="Helical" evidence="9">
    <location>
        <begin position="56"/>
        <end position="77"/>
    </location>
</feature>
<dbReference type="CDD" id="cd06261">
    <property type="entry name" value="TM_PBP2"/>
    <property type="match status" value="1"/>
</dbReference>
<keyword evidence="3 9" id="KW-0813">Transport</keyword>
<dbReference type="Pfam" id="PF00528">
    <property type="entry name" value="BPD_transp_1"/>
    <property type="match status" value="1"/>
</dbReference>
<feature type="transmembrane region" description="Helical" evidence="9">
    <location>
        <begin position="131"/>
        <end position="155"/>
    </location>
</feature>
<dbReference type="GO" id="GO:0022857">
    <property type="term" value="F:transmembrane transporter activity"/>
    <property type="evidence" value="ECO:0007669"/>
    <property type="project" value="InterPro"/>
</dbReference>